<dbReference type="PIRSF" id="PIRSF000185">
    <property type="entry name" value="Glu_DH"/>
    <property type="match status" value="1"/>
</dbReference>
<reference evidence="7 8" key="1">
    <citation type="submission" date="2024-02" db="EMBL/GenBank/DDBJ databases">
        <title>Deinococcus carri NBRC 110142.</title>
        <authorList>
            <person name="Ichikawa N."/>
            <person name="Katano-Makiyama Y."/>
            <person name="Hidaka K."/>
        </authorList>
    </citation>
    <scope>NUCLEOTIDE SEQUENCE [LARGE SCALE GENOMIC DNA]</scope>
    <source>
        <strain evidence="7 8">NBRC 110142</strain>
    </source>
</reference>
<dbReference type="Gene3D" id="3.40.50.720">
    <property type="entry name" value="NAD(P)-binding Rossmann-like Domain"/>
    <property type="match status" value="1"/>
</dbReference>
<evidence type="ECO:0000259" key="6">
    <source>
        <dbReference type="SMART" id="SM00839"/>
    </source>
</evidence>
<gene>
    <name evidence="7" type="primary">gdhA_3</name>
    <name evidence="7" type="ORF">Dcar01_01253</name>
</gene>
<accession>A0ABP9W5C8</accession>
<evidence type="ECO:0000313" key="8">
    <source>
        <dbReference type="Proteomes" id="UP001401887"/>
    </source>
</evidence>
<evidence type="ECO:0000256" key="2">
    <source>
        <dbReference type="ARBA" id="ARBA00023002"/>
    </source>
</evidence>
<dbReference type="InterPro" id="IPR006097">
    <property type="entry name" value="Glu/Leu/Phe/Val/Trp_DH_dimer"/>
</dbReference>
<dbReference type="PROSITE" id="PS00074">
    <property type="entry name" value="GLFV_DEHYDROGENASE"/>
    <property type="match status" value="1"/>
</dbReference>
<dbReference type="RefSeq" id="WP_345462600.1">
    <property type="nucleotide sequence ID" value="NZ_BAABRP010000003.1"/>
</dbReference>
<dbReference type="CDD" id="cd01076">
    <property type="entry name" value="NAD_bind_1_Glu_DH"/>
    <property type="match status" value="1"/>
</dbReference>
<proteinExistence type="inferred from homology"/>
<evidence type="ECO:0000313" key="7">
    <source>
        <dbReference type="EMBL" id="GAA5512539.1"/>
    </source>
</evidence>
<dbReference type="InterPro" id="IPR036291">
    <property type="entry name" value="NAD(P)-bd_dom_sf"/>
</dbReference>
<feature type="compositionally biased region" description="Polar residues" evidence="5">
    <location>
        <begin position="1"/>
        <end position="12"/>
    </location>
</feature>
<dbReference type="Pfam" id="PF00208">
    <property type="entry name" value="ELFV_dehydrog"/>
    <property type="match status" value="1"/>
</dbReference>
<protein>
    <recommendedName>
        <fullName evidence="3">Glutamate dehydrogenase</fullName>
    </recommendedName>
</protein>
<sequence length="442" mass="48024">MTATQDPQNQTPEQKKLGQHQIPSYLDPNNIGPYEIFLEQVERVTPYLGKLAYWVETLKRPKRILIVDVPIHLDDGTVAHFEGYRVQHNTSRGPAKGGVRYHQDVTLSEVMALSAWMTIKNAAVNLPYGGGKGGIRIDPRKYSAGELERLTRRYTTEIGLIIGPEKDIPAPDVNTNPQTMAWMMDTYSMNVGRTATGVVTGKPVSLGGSLGRSDATGRGVFVTGAEALGKLGLPLSGARIAVQGFGNVGNAAARIFHDHGAKIVAIQDVTGTIASAAGIDPYAAADHLAKTGKITGFPGSEELKREEFWTVDCDVLIPAALEKQITEANAGQIKAKLIVEGANGPTTPQADDILRERGVTVVPDVLANAGGVTVSYFEWVQDFSSFFWTEEEINNRLDRIMSEAFLSLWDVKERHGVTLRTAAYIVACTRVLEARALRGLYP</sequence>
<feature type="domain" description="Glutamate/phenylalanine/leucine/valine/L-tryptophan dehydrogenase C-terminal" evidence="6">
    <location>
        <begin position="209"/>
        <end position="439"/>
    </location>
</feature>
<dbReference type="InterPro" id="IPR046346">
    <property type="entry name" value="Aminoacid_DH-like_N_sf"/>
</dbReference>
<keyword evidence="2 3" id="KW-0560">Oxidoreductase</keyword>
<dbReference type="EMBL" id="BAABRP010000003">
    <property type="protein sequence ID" value="GAA5512539.1"/>
    <property type="molecule type" value="Genomic_DNA"/>
</dbReference>
<dbReference type="PRINTS" id="PR00082">
    <property type="entry name" value="GLFDHDRGNASE"/>
</dbReference>
<evidence type="ECO:0000256" key="4">
    <source>
        <dbReference type="RuleBase" id="RU004417"/>
    </source>
</evidence>
<dbReference type="SUPFAM" id="SSF53223">
    <property type="entry name" value="Aminoacid dehydrogenase-like, N-terminal domain"/>
    <property type="match status" value="1"/>
</dbReference>
<organism evidence="7 8">
    <name type="scientific">Deinococcus carri</name>
    <dbReference type="NCBI Taxonomy" id="1211323"/>
    <lineage>
        <taxon>Bacteria</taxon>
        <taxon>Thermotogati</taxon>
        <taxon>Deinococcota</taxon>
        <taxon>Deinococci</taxon>
        <taxon>Deinococcales</taxon>
        <taxon>Deinococcaceae</taxon>
        <taxon>Deinococcus</taxon>
    </lineage>
</organism>
<dbReference type="SUPFAM" id="SSF51735">
    <property type="entry name" value="NAD(P)-binding Rossmann-fold domains"/>
    <property type="match status" value="1"/>
</dbReference>
<dbReference type="InterPro" id="IPR033922">
    <property type="entry name" value="NAD_bind_Glu_DH"/>
</dbReference>
<dbReference type="Pfam" id="PF02812">
    <property type="entry name" value="ELFV_dehydrog_N"/>
    <property type="match status" value="1"/>
</dbReference>
<keyword evidence="8" id="KW-1185">Reference proteome</keyword>
<dbReference type="InterPro" id="IPR014362">
    <property type="entry name" value="Glu_DH"/>
</dbReference>
<dbReference type="InterPro" id="IPR006095">
    <property type="entry name" value="Glu/Leu/Phe/Val/Trp_DH"/>
</dbReference>
<evidence type="ECO:0000256" key="5">
    <source>
        <dbReference type="SAM" id="MobiDB-lite"/>
    </source>
</evidence>
<name>A0ABP9W5C8_9DEIO</name>
<feature type="region of interest" description="Disordered" evidence="5">
    <location>
        <begin position="1"/>
        <end position="23"/>
    </location>
</feature>
<dbReference type="PANTHER" id="PTHR11606">
    <property type="entry name" value="GLUTAMATE DEHYDROGENASE"/>
    <property type="match status" value="1"/>
</dbReference>
<dbReference type="InterPro" id="IPR033524">
    <property type="entry name" value="Glu/Leu/Phe/Val_DH_AS"/>
</dbReference>
<comment type="caution">
    <text evidence="7">The sequence shown here is derived from an EMBL/GenBank/DDBJ whole genome shotgun (WGS) entry which is preliminary data.</text>
</comment>
<dbReference type="PANTHER" id="PTHR11606:SF13">
    <property type="entry name" value="GLUTAMATE DEHYDROGENASE 1, MITOCHONDRIAL"/>
    <property type="match status" value="1"/>
</dbReference>
<dbReference type="Gene3D" id="3.40.50.10860">
    <property type="entry name" value="Leucine Dehydrogenase, chain A, domain 1"/>
    <property type="match status" value="1"/>
</dbReference>
<dbReference type="InterPro" id="IPR006096">
    <property type="entry name" value="Glu/Leu/Phe/Val/Trp_DH_C"/>
</dbReference>
<dbReference type="Proteomes" id="UP001401887">
    <property type="component" value="Unassembled WGS sequence"/>
</dbReference>
<evidence type="ECO:0000256" key="1">
    <source>
        <dbReference type="ARBA" id="ARBA00006382"/>
    </source>
</evidence>
<dbReference type="Gene3D" id="1.10.8.1210">
    <property type="match status" value="1"/>
</dbReference>
<comment type="similarity">
    <text evidence="1 3 4">Belongs to the Glu/Leu/Phe/Val dehydrogenases family.</text>
</comment>
<evidence type="ECO:0000256" key="3">
    <source>
        <dbReference type="PIRNR" id="PIRNR000185"/>
    </source>
</evidence>
<dbReference type="SMART" id="SM00839">
    <property type="entry name" value="ELFV_dehydrog"/>
    <property type="match status" value="1"/>
</dbReference>